<dbReference type="InterPro" id="IPR037457">
    <property type="entry name" value="M28_QC"/>
</dbReference>
<dbReference type="PANTHER" id="PTHR12283">
    <property type="entry name" value="GLUTAMINYL-PEPTIDE CYCLOTRANSFERASE"/>
    <property type="match status" value="1"/>
</dbReference>
<keyword evidence="13" id="KW-1185">Reference proteome</keyword>
<gene>
    <name evidence="12" type="ORF">FMOSSE_LOCUS10738</name>
</gene>
<dbReference type="InterPro" id="IPR007484">
    <property type="entry name" value="Peptidase_M28"/>
</dbReference>
<evidence type="ECO:0000256" key="5">
    <source>
        <dbReference type="ARBA" id="ARBA00022679"/>
    </source>
</evidence>
<keyword evidence="10" id="KW-0732">Signal</keyword>
<keyword evidence="8" id="KW-1015">Disulfide bond</keyword>
<dbReference type="GO" id="GO:0006508">
    <property type="term" value="P:proteolysis"/>
    <property type="evidence" value="ECO:0007669"/>
    <property type="project" value="UniProtKB-KW"/>
</dbReference>
<dbReference type="Proteomes" id="UP000789375">
    <property type="component" value="Unassembled WGS sequence"/>
</dbReference>
<evidence type="ECO:0000256" key="10">
    <source>
        <dbReference type="RuleBase" id="RU361240"/>
    </source>
</evidence>
<dbReference type="Pfam" id="PF04389">
    <property type="entry name" value="Peptidase_M28"/>
    <property type="match status" value="2"/>
</dbReference>
<evidence type="ECO:0000256" key="2">
    <source>
        <dbReference type="ARBA" id="ARBA00004613"/>
    </source>
</evidence>
<evidence type="ECO:0000256" key="4">
    <source>
        <dbReference type="ARBA" id="ARBA00022525"/>
    </source>
</evidence>
<dbReference type="FunFam" id="3.40.630.10:FF:000029">
    <property type="entry name" value="Glutaminyl-peptide cyclotransferase"/>
    <property type="match status" value="1"/>
</dbReference>
<sequence>MMMIMRVLIILSIIFIIHFKSNNGSSNAYKTLSEKSFQLLANTSSSSIFTDFLPSLLIPRVSGTENNTKVNSFIVNKFTELKWHVETDEFTDNTPYGQIKFSNIIVTKDIKATKRLVFSAHFDSKYFADGGFVGATDSAVPCAILMDLAYSLDKYLDNRKQDETTLQIIFFDGEEAFKYWTHNDSLYGSRHLAAKWEDTYIIDVESPQNKGKNMLSGIDVFILLDLLGASRPTIKNYFTTTSWMFGQLIQIESRLTTNNLIKLPGSVTSSSKDGKVEIKEDDIIDDTLEDHESYFNQYSMNTYQAHIADDHIPFLMRGVPVLHIIPSPFPMVWHELSDDADAIDPVVVYNWNNIFKIFTAEYLNMDANIYNAKDHDELKKSTNN</sequence>
<evidence type="ECO:0000256" key="9">
    <source>
        <dbReference type="ARBA" id="ARBA00023315"/>
    </source>
</evidence>
<reference evidence="12" key="1">
    <citation type="submission" date="2021-06" db="EMBL/GenBank/DDBJ databases">
        <authorList>
            <person name="Kallberg Y."/>
            <person name="Tangrot J."/>
            <person name="Rosling A."/>
        </authorList>
    </citation>
    <scope>NUCLEOTIDE SEQUENCE</scope>
    <source>
        <strain evidence="12">87-6 pot B 2015</strain>
    </source>
</reference>
<comment type="similarity">
    <text evidence="3">Belongs to the glutaminyl-peptide cyclotransferase family.</text>
</comment>
<keyword evidence="10" id="KW-0378">Hydrolase</keyword>
<feature type="domain" description="Peptidase M28" evidence="11">
    <location>
        <begin position="305"/>
        <end position="353"/>
    </location>
</feature>
<name>A0A9N9GUS9_FUNMO</name>
<keyword evidence="9" id="KW-0012">Acyltransferase</keyword>
<comment type="catalytic activity">
    <reaction evidence="1">
        <text>N-terminal L-glutaminyl-[peptide] = N-terminal 5-oxo-L-prolyl-[peptide] + NH4(+)</text>
        <dbReference type="Rhea" id="RHEA:23652"/>
        <dbReference type="Rhea" id="RHEA-COMP:11736"/>
        <dbReference type="Rhea" id="RHEA-COMP:11846"/>
        <dbReference type="ChEBI" id="CHEBI:28938"/>
        <dbReference type="ChEBI" id="CHEBI:64722"/>
        <dbReference type="ChEBI" id="CHEBI:87215"/>
        <dbReference type="EC" id="2.3.2.5"/>
    </reaction>
</comment>
<organism evidence="12 13">
    <name type="scientific">Funneliformis mosseae</name>
    <name type="common">Endomycorrhizal fungus</name>
    <name type="synonym">Glomus mosseae</name>
    <dbReference type="NCBI Taxonomy" id="27381"/>
    <lineage>
        <taxon>Eukaryota</taxon>
        <taxon>Fungi</taxon>
        <taxon>Fungi incertae sedis</taxon>
        <taxon>Mucoromycota</taxon>
        <taxon>Glomeromycotina</taxon>
        <taxon>Glomeromycetes</taxon>
        <taxon>Glomerales</taxon>
        <taxon>Glomeraceae</taxon>
        <taxon>Funneliformis</taxon>
    </lineage>
</organism>
<dbReference type="GO" id="GO:0008270">
    <property type="term" value="F:zinc ion binding"/>
    <property type="evidence" value="ECO:0007669"/>
    <property type="project" value="TreeGrafter"/>
</dbReference>
<feature type="chain" id="PRO_5040537348" description="Peptide hydrolase" evidence="10">
    <location>
        <begin position="25"/>
        <end position="384"/>
    </location>
</feature>
<dbReference type="EMBL" id="CAJVPP010003735">
    <property type="protein sequence ID" value="CAG8636001.1"/>
    <property type="molecule type" value="Genomic_DNA"/>
</dbReference>
<dbReference type="GO" id="GO:0005576">
    <property type="term" value="C:extracellular region"/>
    <property type="evidence" value="ECO:0007669"/>
    <property type="project" value="UniProtKB-SubCell"/>
</dbReference>
<dbReference type="AlphaFoldDB" id="A0A9N9GUS9"/>
<dbReference type="CDD" id="cd03880">
    <property type="entry name" value="M28_QC_like"/>
    <property type="match status" value="1"/>
</dbReference>
<evidence type="ECO:0000256" key="3">
    <source>
        <dbReference type="ARBA" id="ARBA00006014"/>
    </source>
</evidence>
<dbReference type="SUPFAM" id="SSF53187">
    <property type="entry name" value="Zn-dependent exopeptidases"/>
    <property type="match status" value="1"/>
</dbReference>
<proteinExistence type="inferred from homology"/>
<feature type="signal peptide" evidence="10">
    <location>
        <begin position="1"/>
        <end position="24"/>
    </location>
</feature>
<comment type="similarity">
    <text evidence="10">Belongs to the peptidase M28 family.</text>
</comment>
<keyword evidence="5" id="KW-0808">Transferase</keyword>
<dbReference type="Gene3D" id="3.40.630.10">
    <property type="entry name" value="Zn peptidases"/>
    <property type="match status" value="1"/>
</dbReference>
<evidence type="ECO:0000313" key="13">
    <source>
        <dbReference type="Proteomes" id="UP000789375"/>
    </source>
</evidence>
<keyword evidence="4" id="KW-0964">Secreted</keyword>
<feature type="domain" description="Peptidase M28" evidence="11">
    <location>
        <begin position="103"/>
        <end position="250"/>
    </location>
</feature>
<evidence type="ECO:0000256" key="1">
    <source>
        <dbReference type="ARBA" id="ARBA00000001"/>
    </source>
</evidence>
<dbReference type="EC" id="3.4.-.-" evidence="10"/>
<evidence type="ECO:0000259" key="11">
    <source>
        <dbReference type="Pfam" id="PF04389"/>
    </source>
</evidence>
<dbReference type="PANTHER" id="PTHR12283:SF6">
    <property type="entry name" value="GLUTAMINYL-PEPTIDE CYCLOTRANSFERASE-RELATED"/>
    <property type="match status" value="1"/>
</dbReference>
<dbReference type="InterPro" id="IPR040234">
    <property type="entry name" value="QC/QCL"/>
</dbReference>
<protein>
    <recommendedName>
        <fullName evidence="10">Peptide hydrolase</fullName>
        <ecNumber evidence="10">3.4.-.-</ecNumber>
    </recommendedName>
</protein>
<comment type="subcellular location">
    <subcellularLocation>
        <location evidence="2">Secreted</location>
    </subcellularLocation>
</comment>
<accession>A0A9N9GUS9</accession>
<comment type="caution">
    <text evidence="12">The sequence shown here is derived from an EMBL/GenBank/DDBJ whole genome shotgun (WGS) entry which is preliminary data.</text>
</comment>
<keyword evidence="7 10" id="KW-0862">Zinc</keyword>
<evidence type="ECO:0000256" key="8">
    <source>
        <dbReference type="ARBA" id="ARBA00023157"/>
    </source>
</evidence>
<evidence type="ECO:0000313" key="12">
    <source>
        <dbReference type="EMBL" id="CAG8636001.1"/>
    </source>
</evidence>
<keyword evidence="6 10" id="KW-0479">Metal-binding</keyword>
<keyword evidence="10" id="KW-0645">Protease</keyword>
<dbReference type="GO" id="GO:0016603">
    <property type="term" value="F:glutaminyl-peptide cyclotransferase activity"/>
    <property type="evidence" value="ECO:0007669"/>
    <property type="project" value="UniProtKB-EC"/>
</dbReference>
<evidence type="ECO:0000256" key="7">
    <source>
        <dbReference type="ARBA" id="ARBA00022833"/>
    </source>
</evidence>
<dbReference type="GO" id="GO:0008233">
    <property type="term" value="F:peptidase activity"/>
    <property type="evidence" value="ECO:0007669"/>
    <property type="project" value="UniProtKB-KW"/>
</dbReference>
<evidence type="ECO:0000256" key="6">
    <source>
        <dbReference type="ARBA" id="ARBA00022723"/>
    </source>
</evidence>